<dbReference type="Proteomes" id="UP001159427">
    <property type="component" value="Unassembled WGS sequence"/>
</dbReference>
<feature type="repeat" description="ANK" evidence="3">
    <location>
        <begin position="304"/>
        <end position="336"/>
    </location>
</feature>
<dbReference type="PANTHER" id="PTHR24198">
    <property type="entry name" value="ANKYRIN REPEAT AND PROTEIN KINASE DOMAIN-CONTAINING PROTEIN"/>
    <property type="match status" value="1"/>
</dbReference>
<dbReference type="InterPro" id="IPR036770">
    <property type="entry name" value="Ankyrin_rpt-contain_sf"/>
</dbReference>
<protein>
    <submittedName>
        <fullName evidence="4">Uncharacterized protein</fullName>
    </submittedName>
</protein>
<reference evidence="4 5" key="1">
    <citation type="submission" date="2022-05" db="EMBL/GenBank/DDBJ databases">
        <authorList>
            <consortium name="Genoscope - CEA"/>
            <person name="William W."/>
        </authorList>
    </citation>
    <scope>NUCLEOTIDE SEQUENCE [LARGE SCALE GENOMIC DNA]</scope>
</reference>
<dbReference type="PROSITE" id="PS50088">
    <property type="entry name" value="ANK_REPEAT"/>
    <property type="match status" value="8"/>
</dbReference>
<dbReference type="PRINTS" id="PR01415">
    <property type="entry name" value="ANKYRIN"/>
</dbReference>
<dbReference type="PROSITE" id="PS50297">
    <property type="entry name" value="ANK_REP_REGION"/>
    <property type="match status" value="7"/>
</dbReference>
<comment type="caution">
    <text evidence="4">The sequence shown here is derived from an EMBL/GenBank/DDBJ whole genome shotgun (WGS) entry which is preliminary data.</text>
</comment>
<keyword evidence="5" id="KW-1185">Reference proteome</keyword>
<gene>
    <name evidence="4" type="ORF">PEVE_00030778</name>
</gene>
<feature type="repeat" description="ANK" evidence="3">
    <location>
        <begin position="337"/>
        <end position="369"/>
    </location>
</feature>
<keyword evidence="2 3" id="KW-0040">ANK repeat</keyword>
<dbReference type="SUPFAM" id="SSF48403">
    <property type="entry name" value="Ankyrin repeat"/>
    <property type="match status" value="2"/>
</dbReference>
<evidence type="ECO:0000256" key="3">
    <source>
        <dbReference type="PROSITE-ProRule" id="PRU00023"/>
    </source>
</evidence>
<dbReference type="Pfam" id="PF13857">
    <property type="entry name" value="Ank_5"/>
    <property type="match status" value="1"/>
</dbReference>
<evidence type="ECO:0000313" key="5">
    <source>
        <dbReference type="Proteomes" id="UP001159427"/>
    </source>
</evidence>
<evidence type="ECO:0000256" key="1">
    <source>
        <dbReference type="ARBA" id="ARBA00022737"/>
    </source>
</evidence>
<evidence type="ECO:0000256" key="2">
    <source>
        <dbReference type="ARBA" id="ARBA00023043"/>
    </source>
</evidence>
<dbReference type="Pfam" id="PF12796">
    <property type="entry name" value="Ank_2"/>
    <property type="match status" value="2"/>
</dbReference>
<keyword evidence="1" id="KW-0677">Repeat</keyword>
<dbReference type="EMBL" id="CALNXI010000438">
    <property type="protein sequence ID" value="CAH3027116.1"/>
    <property type="molecule type" value="Genomic_DNA"/>
</dbReference>
<feature type="repeat" description="ANK" evidence="3">
    <location>
        <begin position="403"/>
        <end position="435"/>
    </location>
</feature>
<name>A0ABN8MCG7_9CNID</name>
<dbReference type="Gene3D" id="1.25.40.20">
    <property type="entry name" value="Ankyrin repeat-containing domain"/>
    <property type="match status" value="6"/>
</dbReference>
<accession>A0ABN8MCG7</accession>
<evidence type="ECO:0000313" key="4">
    <source>
        <dbReference type="EMBL" id="CAH3027116.1"/>
    </source>
</evidence>
<proteinExistence type="predicted"/>
<dbReference type="SMART" id="SM00248">
    <property type="entry name" value="ANK"/>
    <property type="match status" value="10"/>
</dbReference>
<feature type="repeat" description="ANK" evidence="3">
    <location>
        <begin position="9"/>
        <end position="41"/>
    </location>
</feature>
<dbReference type="InterPro" id="IPR002110">
    <property type="entry name" value="Ankyrin_rpt"/>
</dbReference>
<feature type="repeat" description="ANK" evidence="3">
    <location>
        <begin position="42"/>
        <end position="74"/>
    </location>
</feature>
<sequence>MARAEKAKASRGPLHKAAISGQYETVKMLLESGEEVDQRDQFSLTPLHLACWYGQESVVKLMLEHGANVNAEDRFQRTPLQKAERQNHHSIVQLLRKNDARRSLHQPVSLRNLSRKAFLKVDEQSGFNLLQAAVLEGEYDIVSKAGGLLDNFVKEMELTKTGNNAKNFPGKTAVDILSLMERKELNHYYIKELYKKCAKDNSRLAELQWSKCSDDVEQAVELVLKEGVDINASGSDNDWPALLQASRSSSSQFIETLIDLGADVNARRKRRKETPLILTADCNNYMAACLLLRHRAGVNVQNSSGSTPLHLSAKKNRKSLVRLLLAYNAGVNIRDNAGRTALHQSVRKGDKNLVRLFIEHNADVNIQDKDGHTPLHQAAINRNKNLVRLFLERNADVNIQDKDGHTPLHKAVINEKENLVRLFLERNADVNIQDKDGDTPLHKAVINEKENLVRLFLERNADVNIQDKDG</sequence>
<feature type="non-terminal residue" evidence="4">
    <location>
        <position position="470"/>
    </location>
</feature>
<feature type="repeat" description="ANK" evidence="3">
    <location>
        <begin position="436"/>
        <end position="468"/>
    </location>
</feature>
<feature type="repeat" description="ANK" evidence="3">
    <location>
        <begin position="370"/>
        <end position="402"/>
    </location>
</feature>
<dbReference type="PANTHER" id="PTHR24198:SF165">
    <property type="entry name" value="ANKYRIN REPEAT-CONTAINING PROTEIN-RELATED"/>
    <property type="match status" value="1"/>
</dbReference>
<feature type="repeat" description="ANK" evidence="3">
    <location>
        <begin position="237"/>
        <end position="269"/>
    </location>
</feature>
<organism evidence="4 5">
    <name type="scientific">Porites evermanni</name>
    <dbReference type="NCBI Taxonomy" id="104178"/>
    <lineage>
        <taxon>Eukaryota</taxon>
        <taxon>Metazoa</taxon>
        <taxon>Cnidaria</taxon>
        <taxon>Anthozoa</taxon>
        <taxon>Hexacorallia</taxon>
        <taxon>Scleractinia</taxon>
        <taxon>Fungiina</taxon>
        <taxon>Poritidae</taxon>
        <taxon>Porites</taxon>
    </lineage>
</organism>